<evidence type="ECO:0000256" key="4">
    <source>
        <dbReference type="ARBA" id="ARBA00022980"/>
    </source>
</evidence>
<gene>
    <name evidence="8" type="primary">rpsH</name>
    <name evidence="9" type="ORF">ETU37_01105</name>
</gene>
<dbReference type="RefSeq" id="WP_129985024.1">
    <property type="nucleotide sequence ID" value="NZ_SDPU01000001.1"/>
</dbReference>
<keyword evidence="2 8" id="KW-0699">rRNA-binding</keyword>
<keyword evidence="10" id="KW-1185">Reference proteome</keyword>
<evidence type="ECO:0000256" key="1">
    <source>
        <dbReference type="ARBA" id="ARBA00006471"/>
    </source>
</evidence>
<dbReference type="InterPro" id="IPR035987">
    <property type="entry name" value="Ribosomal_uS8_sf"/>
</dbReference>
<dbReference type="Pfam" id="PF00410">
    <property type="entry name" value="Ribosomal_S8"/>
    <property type="match status" value="1"/>
</dbReference>
<comment type="subunit">
    <text evidence="7 8">Part of the 30S ribosomal subunit. Contacts proteins S5 and S12.</text>
</comment>
<evidence type="ECO:0000256" key="7">
    <source>
        <dbReference type="ARBA" id="ARBA00046740"/>
    </source>
</evidence>
<dbReference type="FunFam" id="3.30.1490.10:FF:000001">
    <property type="entry name" value="30S ribosomal protein S8"/>
    <property type="match status" value="1"/>
</dbReference>
<evidence type="ECO:0000313" key="9">
    <source>
        <dbReference type="EMBL" id="RYU15743.1"/>
    </source>
</evidence>
<evidence type="ECO:0000256" key="6">
    <source>
        <dbReference type="ARBA" id="ARBA00035258"/>
    </source>
</evidence>
<dbReference type="SUPFAM" id="SSF56047">
    <property type="entry name" value="Ribosomal protein S8"/>
    <property type="match status" value="1"/>
</dbReference>
<sequence length="135" mass="14722">MTMTDPIADMLTRLRNANQAYHDSVTMPYSKIKAGVAEILQQEGYITSWKVEDPAEGEVGKTLHVTLKFGQNRERSIAGVRRISKPGLRVYAKHTGLPKVLGGLGVAIISTSQGLLTDRQANQKGVGGEVLAYVW</sequence>
<proteinExistence type="inferred from homology"/>
<evidence type="ECO:0000256" key="3">
    <source>
        <dbReference type="ARBA" id="ARBA00022884"/>
    </source>
</evidence>
<evidence type="ECO:0000256" key="2">
    <source>
        <dbReference type="ARBA" id="ARBA00022730"/>
    </source>
</evidence>
<keyword evidence="3 8" id="KW-0694">RNA-binding</keyword>
<protein>
    <recommendedName>
        <fullName evidence="6 8">Small ribosomal subunit protein uS8</fullName>
    </recommendedName>
</protein>
<dbReference type="GO" id="GO:0005840">
    <property type="term" value="C:ribosome"/>
    <property type="evidence" value="ECO:0007669"/>
    <property type="project" value="UniProtKB-KW"/>
</dbReference>
<dbReference type="GO" id="GO:1990904">
    <property type="term" value="C:ribonucleoprotein complex"/>
    <property type="evidence" value="ECO:0007669"/>
    <property type="project" value="UniProtKB-KW"/>
</dbReference>
<dbReference type="PANTHER" id="PTHR11758">
    <property type="entry name" value="40S RIBOSOMAL PROTEIN S15A"/>
    <property type="match status" value="1"/>
</dbReference>
<comment type="caution">
    <text evidence="9">The sequence shown here is derived from an EMBL/GenBank/DDBJ whole genome shotgun (WGS) entry which is preliminary data.</text>
</comment>
<dbReference type="EMBL" id="SDPU01000001">
    <property type="protein sequence ID" value="RYU15743.1"/>
    <property type="molecule type" value="Genomic_DNA"/>
</dbReference>
<dbReference type="GO" id="GO:0003735">
    <property type="term" value="F:structural constituent of ribosome"/>
    <property type="evidence" value="ECO:0007669"/>
    <property type="project" value="InterPro"/>
</dbReference>
<dbReference type="Gene3D" id="3.30.1370.30">
    <property type="match status" value="1"/>
</dbReference>
<comment type="similarity">
    <text evidence="1 8">Belongs to the universal ribosomal protein uS8 family.</text>
</comment>
<evidence type="ECO:0000313" key="10">
    <source>
        <dbReference type="Proteomes" id="UP000291189"/>
    </source>
</evidence>
<dbReference type="GO" id="GO:0019843">
    <property type="term" value="F:rRNA binding"/>
    <property type="evidence" value="ECO:0007669"/>
    <property type="project" value="UniProtKB-UniRule"/>
</dbReference>
<keyword evidence="4 8" id="KW-0689">Ribosomal protein</keyword>
<dbReference type="FunFam" id="3.30.1370.30:FF:000002">
    <property type="entry name" value="30S ribosomal protein S8"/>
    <property type="match status" value="1"/>
</dbReference>
<dbReference type="HAMAP" id="MF_01302_B">
    <property type="entry name" value="Ribosomal_uS8_B"/>
    <property type="match status" value="1"/>
</dbReference>
<dbReference type="NCBIfam" id="NF001109">
    <property type="entry name" value="PRK00136.1"/>
    <property type="match status" value="1"/>
</dbReference>
<evidence type="ECO:0000256" key="8">
    <source>
        <dbReference type="HAMAP-Rule" id="MF_01302"/>
    </source>
</evidence>
<keyword evidence="5 8" id="KW-0687">Ribonucleoprotein</keyword>
<organism evidence="9 10">
    <name type="scientific">Nocardioides iriomotensis</name>
    <dbReference type="NCBI Taxonomy" id="715784"/>
    <lineage>
        <taxon>Bacteria</taxon>
        <taxon>Bacillati</taxon>
        <taxon>Actinomycetota</taxon>
        <taxon>Actinomycetes</taxon>
        <taxon>Propionibacteriales</taxon>
        <taxon>Nocardioidaceae</taxon>
        <taxon>Nocardioides</taxon>
    </lineage>
</organism>
<dbReference type="Proteomes" id="UP000291189">
    <property type="component" value="Unassembled WGS sequence"/>
</dbReference>
<comment type="function">
    <text evidence="8">One of the primary rRNA binding proteins, it binds directly to 16S rRNA central domain where it helps coordinate assembly of the platform of the 30S subunit.</text>
</comment>
<dbReference type="GO" id="GO:0005737">
    <property type="term" value="C:cytoplasm"/>
    <property type="evidence" value="ECO:0007669"/>
    <property type="project" value="UniProtKB-ARBA"/>
</dbReference>
<dbReference type="GO" id="GO:0006412">
    <property type="term" value="P:translation"/>
    <property type="evidence" value="ECO:0007669"/>
    <property type="project" value="UniProtKB-UniRule"/>
</dbReference>
<name>A0A4Q5JAR5_9ACTN</name>
<dbReference type="AlphaFoldDB" id="A0A4Q5JAR5"/>
<accession>A0A4Q5JAR5</accession>
<dbReference type="InterPro" id="IPR000630">
    <property type="entry name" value="Ribosomal_uS8"/>
</dbReference>
<dbReference type="Gene3D" id="3.30.1490.10">
    <property type="match status" value="1"/>
</dbReference>
<reference evidence="9 10" key="1">
    <citation type="submission" date="2019-01" db="EMBL/GenBank/DDBJ databases">
        <title>Nocardioides guangzhouensis sp. nov., an actinobacterium isolated from soil.</title>
        <authorList>
            <person name="Fu Y."/>
            <person name="Cai Y."/>
            <person name="Lin Z."/>
            <person name="Chen P."/>
        </authorList>
    </citation>
    <scope>NUCLEOTIDE SEQUENCE [LARGE SCALE GENOMIC DNA]</scope>
    <source>
        <strain evidence="9 10">NBRC 105384</strain>
    </source>
</reference>
<evidence type="ECO:0000256" key="5">
    <source>
        <dbReference type="ARBA" id="ARBA00023274"/>
    </source>
</evidence>
<dbReference type="OrthoDB" id="9802617at2"/>